<dbReference type="EMBL" id="CP040428">
    <property type="protein sequence ID" value="QCT21178.1"/>
    <property type="molecule type" value="Genomic_DNA"/>
</dbReference>
<keyword evidence="3" id="KW-0238">DNA-binding</keyword>
<keyword evidence="2" id="KW-0805">Transcription regulation</keyword>
<accession>A0A4P8YMP2</accession>
<keyword evidence="4" id="KW-0804">Transcription</keyword>
<dbReference type="GO" id="GO:0003677">
    <property type="term" value="F:DNA binding"/>
    <property type="evidence" value="ECO:0007669"/>
    <property type="project" value="UniProtKB-KW"/>
</dbReference>
<organism evidence="6 7">
    <name type="scientific">Jejubacter calystegiae</name>
    <dbReference type="NCBI Taxonomy" id="2579935"/>
    <lineage>
        <taxon>Bacteria</taxon>
        <taxon>Pseudomonadati</taxon>
        <taxon>Pseudomonadota</taxon>
        <taxon>Gammaproteobacteria</taxon>
        <taxon>Enterobacterales</taxon>
        <taxon>Enterobacteriaceae</taxon>
        <taxon>Jejubacter</taxon>
    </lineage>
</organism>
<protein>
    <submittedName>
        <fullName evidence="6">LysR family transcriptional regulator</fullName>
    </submittedName>
</protein>
<comment type="similarity">
    <text evidence="1">Belongs to the LysR transcriptional regulatory family.</text>
</comment>
<dbReference type="InterPro" id="IPR036390">
    <property type="entry name" value="WH_DNA-bd_sf"/>
</dbReference>
<reference evidence="6 7" key="1">
    <citation type="submission" date="2019-05" db="EMBL/GenBank/DDBJ databases">
        <title>Complete genome sequence of Izhakiella calystegiae KSNA2, an endophyte isolated from beach morning glory (Calystegia soldanella).</title>
        <authorList>
            <person name="Jiang L."/>
            <person name="Jeong J.C."/>
            <person name="Kim C.Y."/>
            <person name="Kim D.H."/>
            <person name="Kim S.W."/>
            <person name="Lee j."/>
        </authorList>
    </citation>
    <scope>NUCLEOTIDE SEQUENCE [LARGE SCALE GENOMIC DNA]</scope>
    <source>
        <strain evidence="6 7">KSNA2</strain>
    </source>
</reference>
<dbReference type="InterPro" id="IPR005119">
    <property type="entry name" value="LysR_subst-bd"/>
</dbReference>
<dbReference type="SUPFAM" id="SSF53850">
    <property type="entry name" value="Periplasmic binding protein-like II"/>
    <property type="match status" value="1"/>
</dbReference>
<dbReference type="PANTHER" id="PTHR30419:SF8">
    <property type="entry name" value="NITROGEN ASSIMILATION TRANSCRIPTIONAL ACTIVATOR-RELATED"/>
    <property type="match status" value="1"/>
</dbReference>
<proteinExistence type="inferred from homology"/>
<dbReference type="NCBIfam" id="NF007307">
    <property type="entry name" value="PRK09791.1"/>
    <property type="match status" value="1"/>
</dbReference>
<dbReference type="GO" id="GO:0003700">
    <property type="term" value="F:DNA-binding transcription factor activity"/>
    <property type="evidence" value="ECO:0007669"/>
    <property type="project" value="InterPro"/>
</dbReference>
<dbReference type="InterPro" id="IPR000847">
    <property type="entry name" value="LysR_HTH_N"/>
</dbReference>
<dbReference type="GO" id="GO:0005829">
    <property type="term" value="C:cytosol"/>
    <property type="evidence" value="ECO:0007669"/>
    <property type="project" value="TreeGrafter"/>
</dbReference>
<evidence type="ECO:0000313" key="7">
    <source>
        <dbReference type="Proteomes" id="UP000302163"/>
    </source>
</evidence>
<dbReference type="Pfam" id="PF03466">
    <property type="entry name" value="LysR_substrate"/>
    <property type="match status" value="1"/>
</dbReference>
<dbReference type="InterPro" id="IPR036388">
    <property type="entry name" value="WH-like_DNA-bd_sf"/>
</dbReference>
<keyword evidence="7" id="KW-1185">Reference proteome</keyword>
<dbReference type="OrthoDB" id="8437302at2"/>
<dbReference type="PROSITE" id="PS50931">
    <property type="entry name" value="HTH_LYSR"/>
    <property type="match status" value="1"/>
</dbReference>
<dbReference type="Gene3D" id="3.40.190.10">
    <property type="entry name" value="Periplasmic binding protein-like II"/>
    <property type="match status" value="2"/>
</dbReference>
<dbReference type="RefSeq" id="WP_138097334.1">
    <property type="nucleotide sequence ID" value="NZ_CP040428.1"/>
</dbReference>
<dbReference type="Gene3D" id="1.10.10.10">
    <property type="entry name" value="Winged helix-like DNA-binding domain superfamily/Winged helix DNA-binding domain"/>
    <property type="match status" value="1"/>
</dbReference>
<dbReference type="AlphaFoldDB" id="A0A4P8YMP2"/>
<dbReference type="FunFam" id="1.10.10.10:FF:000001">
    <property type="entry name" value="LysR family transcriptional regulator"/>
    <property type="match status" value="1"/>
</dbReference>
<dbReference type="PRINTS" id="PR00039">
    <property type="entry name" value="HTHLYSR"/>
</dbReference>
<dbReference type="PANTHER" id="PTHR30419">
    <property type="entry name" value="HTH-TYPE TRANSCRIPTIONAL REGULATOR YBHD"/>
    <property type="match status" value="1"/>
</dbReference>
<evidence type="ECO:0000259" key="5">
    <source>
        <dbReference type="PROSITE" id="PS50931"/>
    </source>
</evidence>
<name>A0A4P8YMP2_9ENTR</name>
<evidence type="ECO:0000256" key="1">
    <source>
        <dbReference type="ARBA" id="ARBA00009437"/>
    </source>
</evidence>
<sequence length="315" mass="35800">MSFQIKFHQIRAFVEVARHGSIRGASRTLGVSQPALTKSIRELETGMGAQLFVRRSQGVALTVCGDSFFQHACLILEELRAARESIAQTLGEFRGQVNIGLGASISRSLMPTAIANFQRQHPEVKVRIVEGQLVSMIDELRQGKLDFTINTWYRGPWEREFSFEKLLEKRFAIFARLDHPAIDARHLSQLGACRWAMPSPQGSYFRQMEEFFQRHDIQPDIGVVCETFTSSINLAARSDYLTVLPEDMGQDIQHRGLLKRVKIQELLPMAGYYLIQRRDTPPTPLTALLISHFRRLCAFQEPTIPFSEPGECVTH</sequence>
<dbReference type="KEGG" id="izh:FEM41_16740"/>
<feature type="domain" description="HTH lysR-type" evidence="5">
    <location>
        <begin position="5"/>
        <end position="62"/>
    </location>
</feature>
<dbReference type="Proteomes" id="UP000302163">
    <property type="component" value="Chromosome"/>
</dbReference>
<gene>
    <name evidence="6" type="ORF">FEM41_16740</name>
</gene>
<dbReference type="SUPFAM" id="SSF46785">
    <property type="entry name" value="Winged helix' DNA-binding domain"/>
    <property type="match status" value="1"/>
</dbReference>
<evidence type="ECO:0000256" key="2">
    <source>
        <dbReference type="ARBA" id="ARBA00023015"/>
    </source>
</evidence>
<evidence type="ECO:0000256" key="4">
    <source>
        <dbReference type="ARBA" id="ARBA00023163"/>
    </source>
</evidence>
<dbReference type="Pfam" id="PF00126">
    <property type="entry name" value="HTH_1"/>
    <property type="match status" value="1"/>
</dbReference>
<dbReference type="InterPro" id="IPR050950">
    <property type="entry name" value="HTH-type_LysR_regulators"/>
</dbReference>
<evidence type="ECO:0000256" key="3">
    <source>
        <dbReference type="ARBA" id="ARBA00023125"/>
    </source>
</evidence>
<evidence type="ECO:0000313" key="6">
    <source>
        <dbReference type="EMBL" id="QCT21178.1"/>
    </source>
</evidence>